<evidence type="ECO:0000313" key="2">
    <source>
        <dbReference type="EMBL" id="GMS88942.1"/>
    </source>
</evidence>
<accession>A0AAV5T1S3</accession>
<dbReference type="GO" id="GO:0006898">
    <property type="term" value="P:receptor-mediated endocytosis"/>
    <property type="evidence" value="ECO:0007669"/>
    <property type="project" value="TreeGrafter"/>
</dbReference>
<dbReference type="Proteomes" id="UP001432027">
    <property type="component" value="Unassembled WGS sequence"/>
</dbReference>
<dbReference type="AlphaFoldDB" id="A0AAV5T1S3"/>
<evidence type="ECO:0000256" key="1">
    <source>
        <dbReference type="SAM" id="Coils"/>
    </source>
</evidence>
<dbReference type="SUPFAM" id="SSF50989">
    <property type="entry name" value="Clathrin heavy-chain terminal domain"/>
    <property type="match status" value="1"/>
</dbReference>
<dbReference type="Gene3D" id="2.130.10.110">
    <property type="entry name" value="Clathrin heavy-chain terminal domain"/>
    <property type="match status" value="1"/>
</dbReference>
<dbReference type="PANTHER" id="PTHR10292">
    <property type="entry name" value="CLATHRIN HEAVY CHAIN RELATED"/>
    <property type="match status" value="1"/>
</dbReference>
<dbReference type="FunFam" id="2.130.10.110:FF:000003">
    <property type="entry name" value="Clathrin heavy chain"/>
    <property type="match status" value="1"/>
</dbReference>
<dbReference type="GO" id="GO:0006886">
    <property type="term" value="P:intracellular protein transport"/>
    <property type="evidence" value="ECO:0007669"/>
    <property type="project" value="InterPro"/>
</dbReference>
<evidence type="ECO:0000313" key="3">
    <source>
        <dbReference type="Proteomes" id="UP001432027"/>
    </source>
</evidence>
<name>A0AAV5T1S3_9BILA</name>
<feature type="non-terminal residue" evidence="2">
    <location>
        <position position="1"/>
    </location>
</feature>
<dbReference type="GO" id="GO:0032051">
    <property type="term" value="F:clathrin light chain binding"/>
    <property type="evidence" value="ECO:0007669"/>
    <property type="project" value="TreeGrafter"/>
</dbReference>
<dbReference type="GO" id="GO:0071439">
    <property type="term" value="C:clathrin complex"/>
    <property type="evidence" value="ECO:0007669"/>
    <property type="project" value="TreeGrafter"/>
</dbReference>
<sequence>NSIYEKMTVPIKFHELLQLTNVGIPYSIINFKNVTMESEKFVVCRDKDSSQIIIIDISDSTTQKRLPISADSAIMHPLKKILATKNDKTLVIFDLDKPSKLKEHVHHEDVVYWRWIDKDTIGIVTETAVYHWNLAGDSGPMKMFDRHPTMSGCQIINYRTDSQLEWLIVIGISAKSKHVAGSMQLYSTDRQISQPIEGHAACIVNYKMDGNTHPSTLFVFALKNEQGGRLNMVELVPLPTGNRAYPKKSVLVPYSEELAADFPISLQASSEQGVVYLVTKDGLVHIFDLESGKIIYSNRISEETIFITTDYSQGGVIGINRKGNVLSVSVDKQKMVDYVRETDPDLAHKLSRRWNPSFTARDSLLALSTSVAMWNDDGRSESVESPAPYSSVFPPPSQLLYSPLGSLSIKTQDSPLDISSIRLQDSPSGISSVSRTLDSPPSRLFSLNTQDVPTYDTPNYEALRFDMNANTEKEVTEQDIFARYGVSRTTGEDPFDTREEETKYREALLEMANDRAERAERERDEIAARLREMTTIHNDSATRIERAERERDDIAARYWALKKKCREAMNILQRADTDDLSGETRIM</sequence>
<dbReference type="PANTHER" id="PTHR10292:SF1">
    <property type="entry name" value="CLATHRIN HEAVY CHAIN"/>
    <property type="match status" value="1"/>
</dbReference>
<dbReference type="GO" id="GO:0045334">
    <property type="term" value="C:clathrin-coated endocytic vesicle"/>
    <property type="evidence" value="ECO:0007669"/>
    <property type="project" value="TreeGrafter"/>
</dbReference>
<keyword evidence="3" id="KW-1185">Reference proteome</keyword>
<dbReference type="GO" id="GO:0005938">
    <property type="term" value="C:cell cortex"/>
    <property type="evidence" value="ECO:0007669"/>
    <property type="project" value="TreeGrafter"/>
</dbReference>
<comment type="caution">
    <text evidence="2">The sequence shown here is derived from an EMBL/GenBank/DDBJ whole genome shotgun (WGS) entry which is preliminary data.</text>
</comment>
<organism evidence="2 3">
    <name type="scientific">Pristionchus entomophagus</name>
    <dbReference type="NCBI Taxonomy" id="358040"/>
    <lineage>
        <taxon>Eukaryota</taxon>
        <taxon>Metazoa</taxon>
        <taxon>Ecdysozoa</taxon>
        <taxon>Nematoda</taxon>
        <taxon>Chromadorea</taxon>
        <taxon>Rhabditida</taxon>
        <taxon>Rhabditina</taxon>
        <taxon>Diplogasteromorpha</taxon>
        <taxon>Diplogasteroidea</taxon>
        <taxon>Neodiplogasteridae</taxon>
        <taxon>Pristionchus</taxon>
    </lineage>
</organism>
<reference evidence="2" key="1">
    <citation type="submission" date="2023-10" db="EMBL/GenBank/DDBJ databases">
        <title>Genome assembly of Pristionchus species.</title>
        <authorList>
            <person name="Yoshida K."/>
            <person name="Sommer R.J."/>
        </authorList>
    </citation>
    <scope>NUCLEOTIDE SEQUENCE</scope>
    <source>
        <strain evidence="2">RS0144</strain>
    </source>
</reference>
<dbReference type="InterPro" id="IPR016025">
    <property type="entry name" value="Clathrin_H-chain_N"/>
</dbReference>
<dbReference type="GO" id="GO:0005198">
    <property type="term" value="F:structural molecule activity"/>
    <property type="evidence" value="ECO:0007669"/>
    <property type="project" value="InterPro"/>
</dbReference>
<feature type="coiled-coil region" evidence="1">
    <location>
        <begin position="509"/>
        <end position="564"/>
    </location>
</feature>
<dbReference type="GO" id="GO:0030130">
    <property type="term" value="C:clathrin coat of trans-Golgi network vesicle"/>
    <property type="evidence" value="ECO:0007669"/>
    <property type="project" value="InterPro"/>
</dbReference>
<dbReference type="EMBL" id="BTSX01000003">
    <property type="protein sequence ID" value="GMS88942.1"/>
    <property type="molecule type" value="Genomic_DNA"/>
</dbReference>
<protein>
    <submittedName>
        <fullName evidence="2">Uncharacterized protein</fullName>
    </submittedName>
</protein>
<proteinExistence type="predicted"/>
<gene>
    <name evidence="2" type="ORF">PENTCL1PPCAC_11117</name>
</gene>
<dbReference type="GO" id="GO:0030132">
    <property type="term" value="C:clathrin coat of coated pit"/>
    <property type="evidence" value="ECO:0007669"/>
    <property type="project" value="InterPro"/>
</dbReference>
<keyword evidence="1" id="KW-0175">Coiled coil</keyword>